<dbReference type="OrthoDB" id="5362512at2759"/>
<organism evidence="2 3">
    <name type="scientific">Massarina eburnea CBS 473.64</name>
    <dbReference type="NCBI Taxonomy" id="1395130"/>
    <lineage>
        <taxon>Eukaryota</taxon>
        <taxon>Fungi</taxon>
        <taxon>Dikarya</taxon>
        <taxon>Ascomycota</taxon>
        <taxon>Pezizomycotina</taxon>
        <taxon>Dothideomycetes</taxon>
        <taxon>Pleosporomycetidae</taxon>
        <taxon>Pleosporales</taxon>
        <taxon>Massarineae</taxon>
        <taxon>Massarinaceae</taxon>
        <taxon>Massarina</taxon>
    </lineage>
</organism>
<accession>A0A6A6RLX5</accession>
<sequence>WLSNCLHTHSRCQSSSLDEKWYPTRLLRLEQVPGGDIRIRLQESAFETPSGPYIALSHRWGQANIVKLETKHLSSMKDNIAFEELPKTFQDAARVALYFDCHYLWIDSLCLIQNSQEDWLHEASVKEVYRHCLFTISATNPHSPETGLSSGRQVTIWDEDLWGALVHDSPLNKRGWTLQERFLSPRILHFSNTQLAWECESFEACELSPHGIEPEEHHSARLSKRNVSTETIRSLQDAWVNVVVNYSKCSTTRPNDKLLALSVVASYYQEKMKDTYLAGLWKNNFVRQLAWLREERHLQEGGATEYRAPSWSWAATDGVVDMVDFRYDNIKAELVNAETTLIDPDNPTGPVCGGSATLKGPLVVFSWEKIETGYYVPPGHDERENFEAEIFFDRKISPEHFFCFVLYTSRGSFPGFLGLVIEEINTESNSSERPRAFRRVGSVKIKTKKQGTDFLGGCQETTIVIV</sequence>
<feature type="domain" description="Heterokaryon incompatibility" evidence="1">
    <location>
        <begin position="53"/>
        <end position="154"/>
    </location>
</feature>
<dbReference type="EMBL" id="MU006797">
    <property type="protein sequence ID" value="KAF2636629.1"/>
    <property type="molecule type" value="Genomic_DNA"/>
</dbReference>
<gene>
    <name evidence="2" type="ORF">P280DRAFT_408806</name>
</gene>
<evidence type="ECO:0000313" key="3">
    <source>
        <dbReference type="Proteomes" id="UP000799753"/>
    </source>
</evidence>
<feature type="non-terminal residue" evidence="2">
    <location>
        <position position="1"/>
    </location>
</feature>
<dbReference type="InterPro" id="IPR010730">
    <property type="entry name" value="HET"/>
</dbReference>
<evidence type="ECO:0000259" key="1">
    <source>
        <dbReference type="Pfam" id="PF06985"/>
    </source>
</evidence>
<keyword evidence="3" id="KW-1185">Reference proteome</keyword>
<dbReference type="PANTHER" id="PTHR33112:SF16">
    <property type="entry name" value="HETEROKARYON INCOMPATIBILITY DOMAIN-CONTAINING PROTEIN"/>
    <property type="match status" value="1"/>
</dbReference>
<evidence type="ECO:0000313" key="2">
    <source>
        <dbReference type="EMBL" id="KAF2636629.1"/>
    </source>
</evidence>
<name>A0A6A6RLX5_9PLEO</name>
<dbReference type="PANTHER" id="PTHR33112">
    <property type="entry name" value="DOMAIN PROTEIN, PUTATIVE-RELATED"/>
    <property type="match status" value="1"/>
</dbReference>
<protein>
    <submittedName>
        <fullName evidence="2">HET-domain-containing protein</fullName>
    </submittedName>
</protein>
<dbReference type="AlphaFoldDB" id="A0A6A6RLX5"/>
<dbReference type="Pfam" id="PF06985">
    <property type="entry name" value="HET"/>
    <property type="match status" value="1"/>
</dbReference>
<proteinExistence type="predicted"/>
<reference evidence="2" key="1">
    <citation type="journal article" date="2020" name="Stud. Mycol.">
        <title>101 Dothideomycetes genomes: a test case for predicting lifestyles and emergence of pathogens.</title>
        <authorList>
            <person name="Haridas S."/>
            <person name="Albert R."/>
            <person name="Binder M."/>
            <person name="Bloem J."/>
            <person name="Labutti K."/>
            <person name="Salamov A."/>
            <person name="Andreopoulos B."/>
            <person name="Baker S."/>
            <person name="Barry K."/>
            <person name="Bills G."/>
            <person name="Bluhm B."/>
            <person name="Cannon C."/>
            <person name="Castanera R."/>
            <person name="Culley D."/>
            <person name="Daum C."/>
            <person name="Ezra D."/>
            <person name="Gonzalez J."/>
            <person name="Henrissat B."/>
            <person name="Kuo A."/>
            <person name="Liang C."/>
            <person name="Lipzen A."/>
            <person name="Lutzoni F."/>
            <person name="Magnuson J."/>
            <person name="Mondo S."/>
            <person name="Nolan M."/>
            <person name="Ohm R."/>
            <person name="Pangilinan J."/>
            <person name="Park H.-J."/>
            <person name="Ramirez L."/>
            <person name="Alfaro M."/>
            <person name="Sun H."/>
            <person name="Tritt A."/>
            <person name="Yoshinaga Y."/>
            <person name="Zwiers L.-H."/>
            <person name="Turgeon B."/>
            <person name="Goodwin S."/>
            <person name="Spatafora J."/>
            <person name="Crous P."/>
            <person name="Grigoriev I."/>
        </authorList>
    </citation>
    <scope>NUCLEOTIDE SEQUENCE</scope>
    <source>
        <strain evidence="2">CBS 473.64</strain>
    </source>
</reference>
<dbReference type="Proteomes" id="UP000799753">
    <property type="component" value="Unassembled WGS sequence"/>
</dbReference>